<dbReference type="PROSITE" id="PS01360">
    <property type="entry name" value="ZF_MYND_1"/>
    <property type="match status" value="1"/>
</dbReference>
<keyword evidence="2 4" id="KW-0863">Zinc-finger</keyword>
<dbReference type="HOGENOM" id="CLU_1143246_0_0_1"/>
<evidence type="ECO:0000256" key="2">
    <source>
        <dbReference type="ARBA" id="ARBA00022771"/>
    </source>
</evidence>
<dbReference type="GeneID" id="9223025"/>
<dbReference type="Proteomes" id="UP000002035">
    <property type="component" value="Unassembled WGS sequence"/>
</dbReference>
<keyword evidence="7" id="KW-1185">Reference proteome</keyword>
<dbReference type="AlphaFoldDB" id="C5FGP3"/>
<reference evidence="7" key="1">
    <citation type="journal article" date="2012" name="MBio">
        <title>Comparative genome analysis of Trichophyton rubrum and related dermatophytes reveals candidate genes involved in infection.</title>
        <authorList>
            <person name="Martinez D.A."/>
            <person name="Oliver B.G."/>
            <person name="Graeser Y."/>
            <person name="Goldberg J.M."/>
            <person name="Li W."/>
            <person name="Martinez-Rossi N.M."/>
            <person name="Monod M."/>
            <person name="Shelest E."/>
            <person name="Barton R.C."/>
            <person name="Birch E."/>
            <person name="Brakhage A.A."/>
            <person name="Chen Z."/>
            <person name="Gurr S.J."/>
            <person name="Heiman D."/>
            <person name="Heitman J."/>
            <person name="Kosti I."/>
            <person name="Rossi A."/>
            <person name="Saif S."/>
            <person name="Samalova M."/>
            <person name="Saunders C.W."/>
            <person name="Shea T."/>
            <person name="Summerbell R.C."/>
            <person name="Xu J."/>
            <person name="Young S."/>
            <person name="Zeng Q."/>
            <person name="Birren B.W."/>
            <person name="Cuomo C.A."/>
            <person name="White T.C."/>
        </authorList>
    </citation>
    <scope>NUCLEOTIDE SEQUENCE [LARGE SCALE GENOMIC DNA]</scope>
    <source>
        <strain evidence="7">ATCC MYA-4605 / CBS 113480</strain>
    </source>
</reference>
<proteinExistence type="predicted"/>
<accession>C5FGP3</accession>
<feature type="domain" description="MYND-type" evidence="5">
    <location>
        <begin position="164"/>
        <end position="201"/>
    </location>
</feature>
<gene>
    <name evidence="6" type="ORF">MCYG_02747</name>
</gene>
<keyword evidence="3" id="KW-0862">Zinc</keyword>
<dbReference type="OrthoDB" id="5952526at2759"/>
<dbReference type="Pfam" id="PF01753">
    <property type="entry name" value="zf-MYND"/>
    <property type="match status" value="1"/>
</dbReference>
<evidence type="ECO:0000256" key="1">
    <source>
        <dbReference type="ARBA" id="ARBA00022723"/>
    </source>
</evidence>
<evidence type="ECO:0000259" key="5">
    <source>
        <dbReference type="PROSITE" id="PS50865"/>
    </source>
</evidence>
<dbReference type="eggNOG" id="ENOG502SGJK">
    <property type="taxonomic scope" value="Eukaryota"/>
</dbReference>
<sequence length="234" mass="25995">MSRPKRNAVALPLNPPEQLVPVIYEGICGARHPGVNGGDGLKFTFAEFAPRSLCLPGVGHTPESSHMACRFVANMAARHHVDLLAIRSWDCQFCGERATTFNLVVVSFLAPDVGTVEPVRRSVWGYCVPICRTAGFCDQKAGRLASELRDAHLSGLSSPSSPSCLKCGSTKDLTPCDGCKTVRYCSGECRKEHYSLHKKDCRAAQRERIKDEIEQHIQKQRMSSYAKFKRVFYF</sequence>
<name>C5FGP3_ARTOC</name>
<protein>
    <recommendedName>
        <fullName evidence="5">MYND-type domain-containing protein</fullName>
    </recommendedName>
</protein>
<dbReference type="OMA" id="WDCQFCG"/>
<keyword evidence="1" id="KW-0479">Metal-binding</keyword>
<dbReference type="PROSITE" id="PS50865">
    <property type="entry name" value="ZF_MYND_2"/>
    <property type="match status" value="1"/>
</dbReference>
<dbReference type="EMBL" id="DS995702">
    <property type="protein sequence ID" value="EEQ29928.1"/>
    <property type="molecule type" value="Genomic_DNA"/>
</dbReference>
<dbReference type="VEuPathDB" id="FungiDB:MCYG_02747"/>
<organism evidence="6 7">
    <name type="scientific">Arthroderma otae (strain ATCC MYA-4605 / CBS 113480)</name>
    <name type="common">Microsporum canis</name>
    <dbReference type="NCBI Taxonomy" id="554155"/>
    <lineage>
        <taxon>Eukaryota</taxon>
        <taxon>Fungi</taxon>
        <taxon>Dikarya</taxon>
        <taxon>Ascomycota</taxon>
        <taxon>Pezizomycotina</taxon>
        <taxon>Eurotiomycetes</taxon>
        <taxon>Eurotiomycetidae</taxon>
        <taxon>Onygenales</taxon>
        <taxon>Arthrodermataceae</taxon>
        <taxon>Microsporum</taxon>
    </lineage>
</organism>
<evidence type="ECO:0000256" key="3">
    <source>
        <dbReference type="ARBA" id="ARBA00022833"/>
    </source>
</evidence>
<evidence type="ECO:0000313" key="7">
    <source>
        <dbReference type="Proteomes" id="UP000002035"/>
    </source>
</evidence>
<dbReference type="STRING" id="554155.C5FGP3"/>
<dbReference type="RefSeq" id="XP_002849813.1">
    <property type="nucleotide sequence ID" value="XM_002849767.1"/>
</dbReference>
<evidence type="ECO:0000256" key="4">
    <source>
        <dbReference type="PROSITE-ProRule" id="PRU00134"/>
    </source>
</evidence>
<dbReference type="Gene3D" id="6.10.140.2220">
    <property type="match status" value="1"/>
</dbReference>
<dbReference type="InterPro" id="IPR002893">
    <property type="entry name" value="Znf_MYND"/>
</dbReference>
<evidence type="ECO:0000313" key="6">
    <source>
        <dbReference type="EMBL" id="EEQ29928.1"/>
    </source>
</evidence>
<dbReference type="SUPFAM" id="SSF144232">
    <property type="entry name" value="HIT/MYND zinc finger-like"/>
    <property type="match status" value="1"/>
</dbReference>
<dbReference type="GO" id="GO:0008270">
    <property type="term" value="F:zinc ion binding"/>
    <property type="evidence" value="ECO:0007669"/>
    <property type="project" value="UniProtKB-KW"/>
</dbReference>